<dbReference type="Proteomes" id="UP000319257">
    <property type="component" value="Unassembled WGS sequence"/>
</dbReference>
<reference evidence="1 2" key="1">
    <citation type="submission" date="2019-06" db="EMBL/GenBank/DDBJ databases">
        <title>Draft genome sequence of the filamentous fungus Phialemoniopsis curvata isolated from diesel fuel.</title>
        <authorList>
            <person name="Varaljay V.A."/>
            <person name="Lyon W.J."/>
            <person name="Crouch A.L."/>
            <person name="Drake C.E."/>
            <person name="Hollomon J.M."/>
            <person name="Nadeau L.J."/>
            <person name="Nunn H.S."/>
            <person name="Stevenson B.S."/>
            <person name="Bojanowski C.L."/>
            <person name="Crookes-Goodson W.J."/>
        </authorList>
    </citation>
    <scope>NUCLEOTIDE SEQUENCE [LARGE SCALE GENOMIC DNA]</scope>
    <source>
        <strain evidence="1 2">D216</strain>
    </source>
</reference>
<organism evidence="1 2">
    <name type="scientific">Thyridium curvatum</name>
    <dbReference type="NCBI Taxonomy" id="1093900"/>
    <lineage>
        <taxon>Eukaryota</taxon>
        <taxon>Fungi</taxon>
        <taxon>Dikarya</taxon>
        <taxon>Ascomycota</taxon>
        <taxon>Pezizomycotina</taxon>
        <taxon>Sordariomycetes</taxon>
        <taxon>Sordariomycetidae</taxon>
        <taxon>Thyridiales</taxon>
        <taxon>Thyridiaceae</taxon>
        <taxon>Thyridium</taxon>
    </lineage>
</organism>
<gene>
    <name evidence="1" type="ORF">E0L32_003401</name>
</gene>
<sequence length="107" mass="11695">MSGQPVYQVLNPSYVYYPGNPPMICPVAPPLQQVQLVQQAQRVQPVLVAQPVQAAHVQFVPVAVTPTTHWALRPPGDYGRVVPPPPGRPGQWVQFADGQIAWVAPKQ</sequence>
<dbReference type="AlphaFoldDB" id="A0A507BHM1"/>
<protein>
    <submittedName>
        <fullName evidence="1">Uncharacterized protein</fullName>
    </submittedName>
</protein>
<dbReference type="GeneID" id="41970848"/>
<evidence type="ECO:0000313" key="2">
    <source>
        <dbReference type="Proteomes" id="UP000319257"/>
    </source>
</evidence>
<name>A0A507BHM1_9PEZI</name>
<comment type="caution">
    <text evidence="1">The sequence shown here is derived from an EMBL/GenBank/DDBJ whole genome shotgun (WGS) entry which is preliminary data.</text>
</comment>
<proteinExistence type="predicted"/>
<accession>A0A507BHM1</accession>
<dbReference type="InParanoid" id="A0A507BHM1"/>
<dbReference type="RefSeq" id="XP_030998550.1">
    <property type="nucleotide sequence ID" value="XM_031137698.1"/>
</dbReference>
<evidence type="ECO:0000313" key="1">
    <source>
        <dbReference type="EMBL" id="TPX16839.1"/>
    </source>
</evidence>
<dbReference type="EMBL" id="SKBQ01000015">
    <property type="protein sequence ID" value="TPX16839.1"/>
    <property type="molecule type" value="Genomic_DNA"/>
</dbReference>
<keyword evidence="2" id="KW-1185">Reference proteome</keyword>